<evidence type="ECO:0000313" key="4">
    <source>
        <dbReference type="Proteomes" id="UP000823617"/>
    </source>
</evidence>
<keyword evidence="2" id="KW-1133">Transmembrane helix</keyword>
<name>A0A9D9HJ83_9BACT</name>
<dbReference type="EMBL" id="JADIMK010000004">
    <property type="protein sequence ID" value="MBO8454843.1"/>
    <property type="molecule type" value="Genomic_DNA"/>
</dbReference>
<keyword evidence="1 2" id="KW-0472">Membrane</keyword>
<evidence type="ECO:0000313" key="3">
    <source>
        <dbReference type="EMBL" id="MBO8454843.1"/>
    </source>
</evidence>
<comment type="similarity">
    <text evidence="1">Belongs to the UPF0161 family.</text>
</comment>
<reference evidence="3" key="2">
    <citation type="journal article" date="2021" name="PeerJ">
        <title>Extensive microbial diversity within the chicken gut microbiome revealed by metagenomics and culture.</title>
        <authorList>
            <person name="Gilroy R."/>
            <person name="Ravi A."/>
            <person name="Getino M."/>
            <person name="Pursley I."/>
            <person name="Horton D.L."/>
            <person name="Alikhan N.F."/>
            <person name="Baker D."/>
            <person name="Gharbi K."/>
            <person name="Hall N."/>
            <person name="Watson M."/>
            <person name="Adriaenssens E.M."/>
            <person name="Foster-Nyarko E."/>
            <person name="Jarju S."/>
            <person name="Secka A."/>
            <person name="Antonio M."/>
            <person name="Oren A."/>
            <person name="Chaudhuri R.R."/>
            <person name="La Ragione R."/>
            <person name="Hildebrand F."/>
            <person name="Pallen M.J."/>
        </authorList>
    </citation>
    <scope>NUCLEOTIDE SEQUENCE</scope>
    <source>
        <strain evidence="3">B1-3475</strain>
    </source>
</reference>
<dbReference type="PANTHER" id="PTHR33383:SF1">
    <property type="entry name" value="MEMBRANE PROTEIN INSERTION EFFICIENCY FACTOR-RELATED"/>
    <property type="match status" value="1"/>
</dbReference>
<keyword evidence="2" id="KW-0812">Transmembrane</keyword>
<dbReference type="Pfam" id="PF01809">
    <property type="entry name" value="YidD"/>
    <property type="match status" value="1"/>
</dbReference>
<dbReference type="SMART" id="SM01234">
    <property type="entry name" value="Haemolytic"/>
    <property type="match status" value="1"/>
</dbReference>
<comment type="function">
    <text evidence="1">Could be involved in insertion of integral membrane proteins into the membrane.</text>
</comment>
<evidence type="ECO:0000256" key="1">
    <source>
        <dbReference type="HAMAP-Rule" id="MF_00386"/>
    </source>
</evidence>
<dbReference type="PANTHER" id="PTHR33383">
    <property type="entry name" value="MEMBRANE PROTEIN INSERTION EFFICIENCY FACTOR-RELATED"/>
    <property type="match status" value="1"/>
</dbReference>
<proteinExistence type="inferred from homology"/>
<comment type="subcellular location">
    <subcellularLocation>
        <location evidence="1">Cell membrane</location>
        <topology evidence="1">Peripheral membrane protein</topology>
        <orientation evidence="1">Cytoplasmic side</orientation>
    </subcellularLocation>
</comment>
<dbReference type="AlphaFoldDB" id="A0A9D9HJ83"/>
<sequence>MGFEKRQDISAAARKAAKVILVFPFVLLIRFYQICISPLKPPSCRFTPTCSSYSLQAFRKHGPIKGFFLTVRRIARCHPLGGSGYDPVPDDCTIFGTPRKPKGQE</sequence>
<reference evidence="3" key="1">
    <citation type="submission" date="2020-10" db="EMBL/GenBank/DDBJ databases">
        <authorList>
            <person name="Gilroy R."/>
        </authorList>
    </citation>
    <scope>NUCLEOTIDE SEQUENCE</scope>
    <source>
        <strain evidence="3">B1-3475</strain>
    </source>
</reference>
<dbReference type="NCBIfam" id="TIGR00278">
    <property type="entry name" value="membrane protein insertion efficiency factor YidD"/>
    <property type="match status" value="1"/>
</dbReference>
<gene>
    <name evidence="3" type="primary">yidD</name>
    <name evidence="3" type="ORF">IAC08_00350</name>
</gene>
<dbReference type="GO" id="GO:0005886">
    <property type="term" value="C:plasma membrane"/>
    <property type="evidence" value="ECO:0007669"/>
    <property type="project" value="UniProtKB-SubCell"/>
</dbReference>
<evidence type="ECO:0000256" key="2">
    <source>
        <dbReference type="SAM" id="Phobius"/>
    </source>
</evidence>
<accession>A0A9D9HJ83</accession>
<comment type="caution">
    <text evidence="3">The sequence shown here is derived from an EMBL/GenBank/DDBJ whole genome shotgun (WGS) entry which is preliminary data.</text>
</comment>
<protein>
    <recommendedName>
        <fullName evidence="1">Putative membrane protein insertion efficiency factor</fullName>
    </recommendedName>
</protein>
<dbReference type="HAMAP" id="MF_00386">
    <property type="entry name" value="UPF0161_YidD"/>
    <property type="match status" value="1"/>
</dbReference>
<keyword evidence="1" id="KW-1003">Cell membrane</keyword>
<feature type="transmembrane region" description="Helical" evidence="2">
    <location>
        <begin position="12"/>
        <end position="32"/>
    </location>
</feature>
<dbReference type="InterPro" id="IPR002696">
    <property type="entry name" value="Membr_insert_effic_factor_YidD"/>
</dbReference>
<organism evidence="3 4">
    <name type="scientific">Candidatus Cryptobacteroides intestinigallinarum</name>
    <dbReference type="NCBI Taxonomy" id="2840767"/>
    <lineage>
        <taxon>Bacteria</taxon>
        <taxon>Pseudomonadati</taxon>
        <taxon>Bacteroidota</taxon>
        <taxon>Bacteroidia</taxon>
        <taxon>Bacteroidales</taxon>
        <taxon>Candidatus Cryptobacteroides</taxon>
    </lineage>
</organism>
<dbReference type="Proteomes" id="UP000823617">
    <property type="component" value="Unassembled WGS sequence"/>
</dbReference>